<accession>A0A4C1ZEW5</accession>
<proteinExistence type="predicted"/>
<protein>
    <submittedName>
        <fullName evidence="1">Uncharacterized protein</fullName>
    </submittedName>
</protein>
<name>A0A4C1ZEW5_EUMVA</name>
<evidence type="ECO:0000313" key="2">
    <source>
        <dbReference type="Proteomes" id="UP000299102"/>
    </source>
</evidence>
<dbReference type="OrthoDB" id="6424379at2759"/>
<dbReference type="EMBL" id="BGZK01001749">
    <property type="protein sequence ID" value="GBP85634.1"/>
    <property type="molecule type" value="Genomic_DNA"/>
</dbReference>
<organism evidence="1 2">
    <name type="scientific">Eumeta variegata</name>
    <name type="common">Bagworm moth</name>
    <name type="synonym">Eumeta japonica</name>
    <dbReference type="NCBI Taxonomy" id="151549"/>
    <lineage>
        <taxon>Eukaryota</taxon>
        <taxon>Metazoa</taxon>
        <taxon>Ecdysozoa</taxon>
        <taxon>Arthropoda</taxon>
        <taxon>Hexapoda</taxon>
        <taxon>Insecta</taxon>
        <taxon>Pterygota</taxon>
        <taxon>Neoptera</taxon>
        <taxon>Endopterygota</taxon>
        <taxon>Lepidoptera</taxon>
        <taxon>Glossata</taxon>
        <taxon>Ditrysia</taxon>
        <taxon>Tineoidea</taxon>
        <taxon>Psychidae</taxon>
        <taxon>Oiketicinae</taxon>
        <taxon>Eumeta</taxon>
    </lineage>
</organism>
<comment type="caution">
    <text evidence="1">The sequence shown here is derived from an EMBL/GenBank/DDBJ whole genome shotgun (WGS) entry which is preliminary data.</text>
</comment>
<evidence type="ECO:0000313" key="1">
    <source>
        <dbReference type="EMBL" id="GBP85634.1"/>
    </source>
</evidence>
<dbReference type="Proteomes" id="UP000299102">
    <property type="component" value="Unassembled WGS sequence"/>
</dbReference>
<gene>
    <name evidence="1" type="ORF">EVAR_62621_1</name>
</gene>
<sequence length="298" mass="33911">MISPRAPIVRRPGVHCNCGFFVIQNEVLALLLNDEYPLRRRRTARESAVRYEIGRYYSPVRPRMAEGSLRISAKASPRTSHSSSEKKKNAVFGDRSSLKFYEEYNFSEVFIITNRTSKNAVRELSNINNARSSNGEINEESLDDNKIIAEEGTHINKEQNNVIDDKYRSYYDDVDDEIKGNVWSDVDDDLYIAKVLELRTSESDGGVREKRDTSVYLNDKESDKVVNSVKDREMWELEPAELSECECLGPPPEFLLPPPPRPPFLHVEYNCGDGGPIPDLETCDTEPVSGLLDHTTLF</sequence>
<reference evidence="1 2" key="1">
    <citation type="journal article" date="2019" name="Commun. Biol.">
        <title>The bagworm genome reveals a unique fibroin gene that provides high tensile strength.</title>
        <authorList>
            <person name="Kono N."/>
            <person name="Nakamura H."/>
            <person name="Ohtoshi R."/>
            <person name="Tomita M."/>
            <person name="Numata K."/>
            <person name="Arakawa K."/>
        </authorList>
    </citation>
    <scope>NUCLEOTIDE SEQUENCE [LARGE SCALE GENOMIC DNA]</scope>
</reference>
<keyword evidence="2" id="KW-1185">Reference proteome</keyword>
<dbReference type="AlphaFoldDB" id="A0A4C1ZEW5"/>